<proteinExistence type="predicted"/>
<dbReference type="InterPro" id="IPR003749">
    <property type="entry name" value="ThiS/MoaD-like"/>
</dbReference>
<dbReference type="InterPro" id="IPR016155">
    <property type="entry name" value="Mopterin_synth/thiamin_S_b"/>
</dbReference>
<keyword evidence="2" id="KW-1185">Reference proteome</keyword>
<evidence type="ECO:0000313" key="2">
    <source>
        <dbReference type="Proteomes" id="UP000236752"/>
    </source>
</evidence>
<dbReference type="InterPro" id="IPR012675">
    <property type="entry name" value="Beta-grasp_dom_sf"/>
</dbReference>
<dbReference type="NCBIfam" id="TIGR01683">
    <property type="entry name" value="thiS"/>
    <property type="match status" value="1"/>
</dbReference>
<dbReference type="AlphaFoldDB" id="A0A1H6BGI8"/>
<dbReference type="Proteomes" id="UP000236752">
    <property type="component" value="Unassembled WGS sequence"/>
</dbReference>
<dbReference type="CDD" id="cd00565">
    <property type="entry name" value="Ubl_ThiS"/>
    <property type="match status" value="1"/>
</dbReference>
<gene>
    <name evidence="1" type="ORF">SAMN04488045_3530</name>
</gene>
<dbReference type="PANTHER" id="PTHR34472">
    <property type="entry name" value="SULFUR CARRIER PROTEIN THIS"/>
    <property type="match status" value="1"/>
</dbReference>
<dbReference type="SUPFAM" id="SSF54285">
    <property type="entry name" value="MoaD/ThiS"/>
    <property type="match status" value="1"/>
</dbReference>
<dbReference type="RefSeq" id="WP_103911669.1">
    <property type="nucleotide sequence ID" value="NZ_FNUZ01000007.1"/>
</dbReference>
<reference evidence="1 2" key="1">
    <citation type="submission" date="2016-10" db="EMBL/GenBank/DDBJ databases">
        <authorList>
            <person name="de Groot N.N."/>
        </authorList>
    </citation>
    <scope>NUCLEOTIDE SEQUENCE [LARGE SCALE GENOMIC DNA]</scope>
    <source>
        <strain evidence="1 2">DSM 26915</strain>
    </source>
</reference>
<accession>A0A1H6BGI8</accession>
<dbReference type="Gene3D" id="3.10.20.30">
    <property type="match status" value="1"/>
</dbReference>
<protein>
    <submittedName>
        <fullName evidence="1">Sulfur carrier protein</fullName>
    </submittedName>
</protein>
<name>A0A1H6BGI8_9RHOB</name>
<sequence length="65" mass="6644">MKITVNGTVQEVSAQTLDAALAELGYGDARVATALNANFVPAAMRASQSLEAGDQLEILAPKQGG</sequence>
<organism evidence="1 2">
    <name type="scientific">Thalassococcus halodurans</name>
    <dbReference type="NCBI Taxonomy" id="373675"/>
    <lineage>
        <taxon>Bacteria</taxon>
        <taxon>Pseudomonadati</taxon>
        <taxon>Pseudomonadota</taxon>
        <taxon>Alphaproteobacteria</taxon>
        <taxon>Rhodobacterales</taxon>
        <taxon>Roseobacteraceae</taxon>
        <taxon>Thalassococcus</taxon>
    </lineage>
</organism>
<dbReference type="Pfam" id="PF02597">
    <property type="entry name" value="ThiS"/>
    <property type="match status" value="1"/>
</dbReference>
<evidence type="ECO:0000313" key="1">
    <source>
        <dbReference type="EMBL" id="SEG59734.1"/>
    </source>
</evidence>
<dbReference type="InterPro" id="IPR010035">
    <property type="entry name" value="Thi_S"/>
</dbReference>
<dbReference type="OrthoDB" id="197113at2"/>
<dbReference type="EMBL" id="FNUZ01000007">
    <property type="protein sequence ID" value="SEG59734.1"/>
    <property type="molecule type" value="Genomic_DNA"/>
</dbReference>
<dbReference type="PANTHER" id="PTHR34472:SF1">
    <property type="entry name" value="SULFUR CARRIER PROTEIN THIS"/>
    <property type="match status" value="1"/>
</dbReference>